<evidence type="ECO:0000256" key="1">
    <source>
        <dbReference type="ARBA" id="ARBA00011961"/>
    </source>
</evidence>
<protein>
    <recommendedName>
        <fullName evidence="1">protein-ribulosamine 3-kinase</fullName>
        <ecNumber evidence="1">2.7.1.172</ecNumber>
    </recommendedName>
</protein>
<feature type="region of interest" description="Disordered" evidence="3">
    <location>
        <begin position="17"/>
        <end position="36"/>
    </location>
</feature>
<keyword evidence="5" id="KW-1185">Reference proteome</keyword>
<dbReference type="EC" id="2.7.1.172" evidence="1"/>
<feature type="compositionally biased region" description="Polar residues" evidence="3">
    <location>
        <begin position="368"/>
        <end position="378"/>
    </location>
</feature>
<dbReference type="EMBL" id="CAJPDS010000064">
    <property type="protein sequence ID" value="CAF9932636.1"/>
    <property type="molecule type" value="Genomic_DNA"/>
</dbReference>
<feature type="region of interest" description="Disordered" evidence="3">
    <location>
        <begin position="366"/>
        <end position="411"/>
    </location>
</feature>
<sequence length="411" mass="46422">MAGTTMTETISAIDINPFQRNLESTPSEPMTPPRPGGNYVVDTSVIEAFPVPGTTVVHAQQYGVSLWGNTAKIIAREPSGQTKNFFLKVVTLKETGRHMCEGEFESLKAIHAVSPSFVPQPYAWGRYQQEDPETYFLLAEFRDVGEQPAEPVQLAQNLADLHQRSLSPTGKFGFHKATCHAKIAQNVDTWDESWCALYSRHLGHVMSLAKPILQWPEFDVVCQLTLEKVVPRLLLPLQSEGRTIKPCLVHGDCWDGNTAMDMRTGKAFIFDVCSFYGHNEYDTGNWRAPRHRLSNKAYIKNYKKRFPASAPEEDWDARNLLYSLTFNIGNTIYIPGSTQRLVVYEDMTTLCKMFCPEDLDQAMAKLKASTSQKDSGQVGNERDSLSERQEGQEKEVEEEEEEEEEAEEPVE</sequence>
<evidence type="ECO:0000313" key="5">
    <source>
        <dbReference type="Proteomes" id="UP000664521"/>
    </source>
</evidence>
<feature type="compositionally biased region" description="Basic and acidic residues" evidence="3">
    <location>
        <begin position="380"/>
        <end position="394"/>
    </location>
</feature>
<organism evidence="4 5">
    <name type="scientific">Heterodermia speciosa</name>
    <dbReference type="NCBI Taxonomy" id="116794"/>
    <lineage>
        <taxon>Eukaryota</taxon>
        <taxon>Fungi</taxon>
        <taxon>Dikarya</taxon>
        <taxon>Ascomycota</taxon>
        <taxon>Pezizomycotina</taxon>
        <taxon>Lecanoromycetes</taxon>
        <taxon>OSLEUM clade</taxon>
        <taxon>Lecanoromycetidae</taxon>
        <taxon>Caliciales</taxon>
        <taxon>Physciaceae</taxon>
        <taxon>Heterodermia</taxon>
    </lineage>
</organism>
<dbReference type="PANTHER" id="PTHR12149">
    <property type="entry name" value="FRUCTOSAMINE 3 KINASE-RELATED PROTEIN"/>
    <property type="match status" value="1"/>
</dbReference>
<dbReference type="PANTHER" id="PTHR12149:SF8">
    <property type="entry name" value="PROTEIN-RIBULOSAMINE 3-KINASE"/>
    <property type="match status" value="1"/>
</dbReference>
<feature type="compositionally biased region" description="Polar residues" evidence="3">
    <location>
        <begin position="18"/>
        <end position="28"/>
    </location>
</feature>
<name>A0A8H3FUT1_9LECA</name>
<dbReference type="Gene3D" id="3.90.1200.10">
    <property type="match status" value="1"/>
</dbReference>
<accession>A0A8H3FUT1</accession>
<dbReference type="SUPFAM" id="SSF56112">
    <property type="entry name" value="Protein kinase-like (PK-like)"/>
    <property type="match status" value="1"/>
</dbReference>
<comment type="caution">
    <text evidence="4">The sequence shown here is derived from an EMBL/GenBank/DDBJ whole genome shotgun (WGS) entry which is preliminary data.</text>
</comment>
<feature type="compositionally biased region" description="Acidic residues" evidence="3">
    <location>
        <begin position="395"/>
        <end position="411"/>
    </location>
</feature>
<dbReference type="InterPro" id="IPR016477">
    <property type="entry name" value="Fructo-/Ketosamine-3-kinase"/>
</dbReference>
<reference evidence="4" key="1">
    <citation type="submission" date="2021-03" db="EMBL/GenBank/DDBJ databases">
        <authorList>
            <person name="Tagirdzhanova G."/>
        </authorList>
    </citation>
    <scope>NUCLEOTIDE SEQUENCE</scope>
</reference>
<dbReference type="OrthoDB" id="5772781at2759"/>
<dbReference type="AlphaFoldDB" id="A0A8H3FUT1"/>
<dbReference type="Proteomes" id="UP000664521">
    <property type="component" value="Unassembled WGS sequence"/>
</dbReference>
<dbReference type="InterPro" id="IPR011009">
    <property type="entry name" value="Kinase-like_dom_sf"/>
</dbReference>
<dbReference type="GO" id="GO:0102193">
    <property type="term" value="F:protein-ribulosamine 3-kinase activity"/>
    <property type="evidence" value="ECO:0007669"/>
    <property type="project" value="UniProtKB-EC"/>
</dbReference>
<proteinExistence type="predicted"/>
<evidence type="ECO:0000256" key="2">
    <source>
        <dbReference type="ARBA" id="ARBA00048655"/>
    </source>
</evidence>
<gene>
    <name evidence="4" type="ORF">HETSPECPRED_008408</name>
</gene>
<dbReference type="Pfam" id="PF03881">
    <property type="entry name" value="Fructosamin_kin"/>
    <property type="match status" value="1"/>
</dbReference>
<evidence type="ECO:0000256" key="3">
    <source>
        <dbReference type="SAM" id="MobiDB-lite"/>
    </source>
</evidence>
<evidence type="ECO:0000313" key="4">
    <source>
        <dbReference type="EMBL" id="CAF9932636.1"/>
    </source>
</evidence>
<comment type="catalytic activity">
    <reaction evidence="2">
        <text>N(6)-D-ribulosyl-L-lysyl-[protein] + ATP = N(6)-(3-O-phospho-D-ribulosyl)-L-lysyl-[protein] + ADP + H(+)</text>
        <dbReference type="Rhea" id="RHEA:48432"/>
        <dbReference type="Rhea" id="RHEA-COMP:12103"/>
        <dbReference type="Rhea" id="RHEA-COMP:12104"/>
        <dbReference type="ChEBI" id="CHEBI:15378"/>
        <dbReference type="ChEBI" id="CHEBI:30616"/>
        <dbReference type="ChEBI" id="CHEBI:90418"/>
        <dbReference type="ChEBI" id="CHEBI:90420"/>
        <dbReference type="ChEBI" id="CHEBI:456216"/>
        <dbReference type="EC" id="2.7.1.172"/>
    </reaction>
    <physiologicalReaction direction="left-to-right" evidence="2">
        <dbReference type="Rhea" id="RHEA:48433"/>
    </physiologicalReaction>
</comment>